<comment type="similarity">
    <text evidence="4 5">Belongs to the RNA methyltransferase RlmH family.</text>
</comment>
<dbReference type="CDD" id="cd18081">
    <property type="entry name" value="RlmH-like"/>
    <property type="match status" value="1"/>
</dbReference>
<dbReference type="PANTHER" id="PTHR33603">
    <property type="entry name" value="METHYLTRANSFERASE"/>
    <property type="match status" value="1"/>
</dbReference>
<dbReference type="InterPro" id="IPR029026">
    <property type="entry name" value="tRNA_m1G_MTases_N"/>
</dbReference>
<protein>
    <recommendedName>
        <fullName evidence="5">Ribosomal RNA large subunit methyltransferase H</fullName>
        <ecNumber evidence="5">2.1.1.177</ecNumber>
    </recommendedName>
    <alternativeName>
        <fullName evidence="5">23S rRNA (pseudouridine1915-N3)-methyltransferase</fullName>
    </alternativeName>
    <alternativeName>
        <fullName evidence="5">23S rRNA m3Psi1915 methyltransferase</fullName>
    </alternativeName>
    <alternativeName>
        <fullName evidence="5">rRNA (pseudouridine-N3-)-methyltransferase RlmH</fullName>
    </alternativeName>
</protein>
<evidence type="ECO:0000256" key="4">
    <source>
        <dbReference type="ARBA" id="ARBA00038303"/>
    </source>
</evidence>
<gene>
    <name evidence="5" type="primary">rlmH</name>
    <name evidence="6" type="ORF">DBW69_04000</name>
</gene>
<feature type="binding site" evidence="5">
    <location>
        <position position="110"/>
    </location>
    <ligand>
        <name>S-adenosyl-L-methionine</name>
        <dbReference type="ChEBI" id="CHEBI:59789"/>
    </ligand>
</feature>
<organism evidence="6 7">
    <name type="scientific">PS1 clade bacterium</name>
    <dbReference type="NCBI Taxonomy" id="2175152"/>
    <lineage>
        <taxon>Bacteria</taxon>
        <taxon>Pseudomonadati</taxon>
        <taxon>Pseudomonadota</taxon>
        <taxon>Alphaproteobacteria</taxon>
        <taxon>PS1 clade</taxon>
    </lineage>
</organism>
<dbReference type="GO" id="GO:0005737">
    <property type="term" value="C:cytoplasm"/>
    <property type="evidence" value="ECO:0007669"/>
    <property type="project" value="UniProtKB-SubCell"/>
</dbReference>
<comment type="function">
    <text evidence="5">Specifically methylates the pseudouridine at position 1915 (m3Psi1915) in 23S rRNA.</text>
</comment>
<dbReference type="InterPro" id="IPR029028">
    <property type="entry name" value="Alpha/beta_knot_MTases"/>
</dbReference>
<comment type="subcellular location">
    <subcellularLocation>
        <location evidence="5">Cytoplasm</location>
    </subcellularLocation>
</comment>
<dbReference type="SUPFAM" id="SSF75217">
    <property type="entry name" value="alpha/beta knot"/>
    <property type="match status" value="1"/>
</dbReference>
<comment type="subunit">
    <text evidence="5">Homodimer.</text>
</comment>
<feature type="binding site" evidence="5">
    <location>
        <begin position="129"/>
        <end position="134"/>
    </location>
    <ligand>
        <name>S-adenosyl-L-methionine</name>
        <dbReference type="ChEBI" id="CHEBI:59789"/>
    </ligand>
</feature>
<dbReference type="PIRSF" id="PIRSF004505">
    <property type="entry name" value="MT_bac"/>
    <property type="match status" value="1"/>
</dbReference>
<name>A0A368DZB4_9PROT</name>
<dbReference type="Pfam" id="PF02590">
    <property type="entry name" value="SPOUT_MTase"/>
    <property type="match status" value="1"/>
</dbReference>
<dbReference type="GO" id="GO:0070038">
    <property type="term" value="F:rRNA (pseudouridine-N3-)-methyltransferase activity"/>
    <property type="evidence" value="ECO:0007669"/>
    <property type="project" value="UniProtKB-UniRule"/>
</dbReference>
<comment type="caution">
    <text evidence="6">The sequence shown here is derived from an EMBL/GenBank/DDBJ whole genome shotgun (WGS) entry which is preliminary data.</text>
</comment>
<keyword evidence="2 5" id="KW-0808">Transferase</keyword>
<dbReference type="InterPro" id="IPR003742">
    <property type="entry name" value="RlmH-like"/>
</dbReference>
<dbReference type="NCBIfam" id="NF000989">
    <property type="entry name" value="PRK00103.2-3"/>
    <property type="match status" value="1"/>
</dbReference>
<dbReference type="EMBL" id="QOQF01000011">
    <property type="protein sequence ID" value="RCL77192.1"/>
    <property type="molecule type" value="Genomic_DNA"/>
</dbReference>
<evidence type="ECO:0000313" key="7">
    <source>
        <dbReference type="Proteomes" id="UP000252132"/>
    </source>
</evidence>
<accession>A0A368DZB4</accession>
<dbReference type="Gene3D" id="3.40.1280.10">
    <property type="match status" value="1"/>
</dbReference>
<evidence type="ECO:0000256" key="3">
    <source>
        <dbReference type="ARBA" id="ARBA00022691"/>
    </source>
</evidence>
<evidence type="ECO:0000256" key="1">
    <source>
        <dbReference type="ARBA" id="ARBA00022603"/>
    </source>
</evidence>
<keyword evidence="5" id="KW-0963">Cytoplasm</keyword>
<dbReference type="PANTHER" id="PTHR33603:SF1">
    <property type="entry name" value="RIBOSOMAL RNA LARGE SUBUNIT METHYLTRANSFERASE H"/>
    <property type="match status" value="1"/>
</dbReference>
<reference evidence="6 7" key="1">
    <citation type="journal article" date="2018" name="Microbiome">
        <title>Fine metagenomic profile of the Mediterranean stratified and mixed water columns revealed by assembly and recruitment.</title>
        <authorList>
            <person name="Haro-Moreno J.M."/>
            <person name="Lopez-Perez M."/>
            <person name="De La Torre J.R."/>
            <person name="Picazo A."/>
            <person name="Camacho A."/>
            <person name="Rodriguez-Valera F."/>
        </authorList>
    </citation>
    <scope>NUCLEOTIDE SEQUENCE [LARGE SCALE GENOMIC DNA]</scope>
    <source>
        <strain evidence="6">MED-G55</strain>
    </source>
</reference>
<keyword evidence="5" id="KW-0698">rRNA processing</keyword>
<keyword evidence="3 5" id="KW-0949">S-adenosyl-L-methionine</keyword>
<dbReference type="Proteomes" id="UP000252132">
    <property type="component" value="Unassembled WGS sequence"/>
</dbReference>
<comment type="catalytic activity">
    <reaction evidence="5">
        <text>pseudouridine(1915) in 23S rRNA + S-adenosyl-L-methionine = N(3)-methylpseudouridine(1915) in 23S rRNA + S-adenosyl-L-homocysteine + H(+)</text>
        <dbReference type="Rhea" id="RHEA:42752"/>
        <dbReference type="Rhea" id="RHEA-COMP:10221"/>
        <dbReference type="Rhea" id="RHEA-COMP:10222"/>
        <dbReference type="ChEBI" id="CHEBI:15378"/>
        <dbReference type="ChEBI" id="CHEBI:57856"/>
        <dbReference type="ChEBI" id="CHEBI:59789"/>
        <dbReference type="ChEBI" id="CHEBI:65314"/>
        <dbReference type="ChEBI" id="CHEBI:74486"/>
        <dbReference type="EC" id="2.1.1.177"/>
    </reaction>
</comment>
<feature type="binding site" evidence="5">
    <location>
        <position position="78"/>
    </location>
    <ligand>
        <name>S-adenosyl-L-methionine</name>
        <dbReference type="ChEBI" id="CHEBI:59789"/>
    </ligand>
</feature>
<dbReference type="EC" id="2.1.1.177" evidence="5"/>
<dbReference type="HAMAP" id="MF_00658">
    <property type="entry name" value="23SrRNA_methyltr_H"/>
    <property type="match status" value="1"/>
</dbReference>
<sequence length="162" mass="17995">MRLIISAIGLLKKGPESDLVADYLKRLRGPAKQIGISQVEILEAKERSTSAGGSDNKKNLEAELLISQLPSDRKLIALDELGRHMTSRELASLVQNNLDQGVQNLCFVIGGADGLSETVLELADDKICLGKMTWPHQLVRVMLIEQLWRCVSILTNHPYHRD</sequence>
<proteinExistence type="inferred from homology"/>
<keyword evidence="1 5" id="KW-0489">Methyltransferase</keyword>
<dbReference type="AlphaFoldDB" id="A0A368DZB4"/>
<evidence type="ECO:0000313" key="6">
    <source>
        <dbReference type="EMBL" id="RCL77192.1"/>
    </source>
</evidence>
<evidence type="ECO:0000256" key="2">
    <source>
        <dbReference type="ARBA" id="ARBA00022679"/>
    </source>
</evidence>
<evidence type="ECO:0000256" key="5">
    <source>
        <dbReference type="HAMAP-Rule" id="MF_00658"/>
    </source>
</evidence>